<evidence type="ECO:0000313" key="12">
    <source>
        <dbReference type="Proteomes" id="UP000266895"/>
    </source>
</evidence>
<dbReference type="NCBIfam" id="TIGR02227">
    <property type="entry name" value="sigpep_I_bact"/>
    <property type="match status" value="1"/>
</dbReference>
<dbReference type="RefSeq" id="WP_232009859.1">
    <property type="nucleotide sequence ID" value="NZ_LR134350.1"/>
</dbReference>
<sequence length="302" mass="31248">MTSPLDKTSGHLDPSDPAASSPTTPGASASSAPSPGGAEGPAPGAASPGAAGDAGDPEDGALPPSFPPTTRPEPLPVPGSEPPRPARRRGSTLLVVVVVLVLTALIKTFVLQTFEIPSASMEPTLMTGDRVIVTVYDAGQVERGDVVVFADPGGWLHVEEPTGLRGAVQDTLELLRLLPQDTGHHLIKRVIGLPGDHIVATGQGPITVNGVTIDETYLPEGMASSETAFEVTVPEDCVWVMGDNRTNSMDSRFHRDDAHGGAVPLEQVVGVTKAVLWPPGRAGLLEDPRSVFSQVPAPSSAQ</sequence>
<dbReference type="InterPro" id="IPR019758">
    <property type="entry name" value="Pept_S26A_signal_pept_1_CS"/>
</dbReference>
<keyword evidence="8" id="KW-0812">Transmembrane</keyword>
<comment type="catalytic activity">
    <reaction evidence="1 8">
        <text>Cleavage of hydrophobic, N-terminal signal or leader sequences from secreted and periplasmic proteins.</text>
        <dbReference type="EC" id="3.4.21.89"/>
    </reaction>
</comment>
<evidence type="ECO:0000256" key="4">
    <source>
        <dbReference type="ARBA" id="ARBA00013208"/>
    </source>
</evidence>
<dbReference type="GO" id="GO:0006465">
    <property type="term" value="P:signal peptide processing"/>
    <property type="evidence" value="ECO:0007669"/>
    <property type="project" value="InterPro"/>
</dbReference>
<organism evidence="11 12">
    <name type="scientific">Actinomyces howellii</name>
    <dbReference type="NCBI Taxonomy" id="52771"/>
    <lineage>
        <taxon>Bacteria</taxon>
        <taxon>Bacillati</taxon>
        <taxon>Actinomycetota</taxon>
        <taxon>Actinomycetes</taxon>
        <taxon>Actinomycetales</taxon>
        <taxon>Actinomycetaceae</taxon>
        <taxon>Actinomyces</taxon>
    </lineage>
</organism>
<feature type="active site" evidence="7">
    <location>
        <position position="188"/>
    </location>
</feature>
<dbReference type="PROSITE" id="PS00761">
    <property type="entry name" value="SPASE_I_3"/>
    <property type="match status" value="1"/>
</dbReference>
<keyword evidence="12" id="KW-1185">Reference proteome</keyword>
<keyword evidence="8" id="KW-0472">Membrane</keyword>
<evidence type="ECO:0000256" key="6">
    <source>
        <dbReference type="ARBA" id="ARBA00022801"/>
    </source>
</evidence>
<proteinExistence type="inferred from homology"/>
<evidence type="ECO:0000256" key="9">
    <source>
        <dbReference type="SAM" id="MobiDB-lite"/>
    </source>
</evidence>
<feature type="compositionally biased region" description="Pro residues" evidence="9">
    <location>
        <begin position="64"/>
        <end position="83"/>
    </location>
</feature>
<dbReference type="PANTHER" id="PTHR43390:SF1">
    <property type="entry name" value="CHLOROPLAST PROCESSING PEPTIDASE"/>
    <property type="match status" value="1"/>
</dbReference>
<keyword evidence="8" id="KW-1133">Transmembrane helix</keyword>
<accession>A0A448HF88</accession>
<dbReference type="AlphaFoldDB" id="A0A448HF88"/>
<dbReference type="GO" id="GO:0005886">
    <property type="term" value="C:plasma membrane"/>
    <property type="evidence" value="ECO:0007669"/>
    <property type="project" value="UniProtKB-SubCell"/>
</dbReference>
<dbReference type="Proteomes" id="UP000266895">
    <property type="component" value="Chromosome"/>
</dbReference>
<gene>
    <name evidence="11" type="primary">sipS</name>
    <name evidence="11" type="ORF">NCTC11636_00790</name>
</gene>
<name>A0A448HF88_9ACTO</name>
<keyword evidence="6 8" id="KW-0378">Hydrolase</keyword>
<dbReference type="EMBL" id="LR134350">
    <property type="protein sequence ID" value="VEG26942.1"/>
    <property type="molecule type" value="Genomic_DNA"/>
</dbReference>
<dbReference type="Pfam" id="PF10502">
    <property type="entry name" value="Peptidase_S26"/>
    <property type="match status" value="1"/>
</dbReference>
<keyword evidence="5 8" id="KW-0645">Protease</keyword>
<evidence type="ECO:0000256" key="8">
    <source>
        <dbReference type="RuleBase" id="RU362042"/>
    </source>
</evidence>
<dbReference type="SUPFAM" id="SSF51306">
    <property type="entry name" value="LexA/Signal peptidase"/>
    <property type="match status" value="1"/>
</dbReference>
<feature type="domain" description="Peptidase S26" evidence="10">
    <location>
        <begin position="92"/>
        <end position="277"/>
    </location>
</feature>
<evidence type="ECO:0000256" key="5">
    <source>
        <dbReference type="ARBA" id="ARBA00022670"/>
    </source>
</evidence>
<evidence type="ECO:0000256" key="1">
    <source>
        <dbReference type="ARBA" id="ARBA00000677"/>
    </source>
</evidence>
<protein>
    <recommendedName>
        <fullName evidence="4 8">Signal peptidase I</fullName>
        <ecNumber evidence="4 8">3.4.21.89</ecNumber>
    </recommendedName>
</protein>
<evidence type="ECO:0000256" key="2">
    <source>
        <dbReference type="ARBA" id="ARBA00004401"/>
    </source>
</evidence>
<feature type="compositionally biased region" description="Low complexity" evidence="9">
    <location>
        <begin position="15"/>
        <end position="54"/>
    </location>
</feature>
<dbReference type="CDD" id="cd06530">
    <property type="entry name" value="S26_SPase_I"/>
    <property type="match status" value="1"/>
</dbReference>
<dbReference type="GO" id="GO:0009003">
    <property type="term" value="F:signal peptidase activity"/>
    <property type="evidence" value="ECO:0007669"/>
    <property type="project" value="UniProtKB-EC"/>
</dbReference>
<dbReference type="PROSITE" id="PS00501">
    <property type="entry name" value="SPASE_I_1"/>
    <property type="match status" value="1"/>
</dbReference>
<dbReference type="GO" id="GO:0004252">
    <property type="term" value="F:serine-type endopeptidase activity"/>
    <property type="evidence" value="ECO:0007669"/>
    <property type="project" value="InterPro"/>
</dbReference>
<comment type="subcellular location">
    <subcellularLocation>
        <location evidence="2">Cell membrane</location>
        <topology evidence="2">Single-pass type II membrane protein</topology>
    </subcellularLocation>
    <subcellularLocation>
        <location evidence="8">Membrane</location>
        <topology evidence="8">Single-pass type II membrane protein</topology>
    </subcellularLocation>
</comment>
<dbReference type="InterPro" id="IPR019756">
    <property type="entry name" value="Pept_S26A_signal_pept_1_Ser-AS"/>
</dbReference>
<dbReference type="InterPro" id="IPR036286">
    <property type="entry name" value="LexA/Signal_pep-like_sf"/>
</dbReference>
<reference evidence="11 12" key="1">
    <citation type="submission" date="2018-12" db="EMBL/GenBank/DDBJ databases">
        <authorList>
            <consortium name="Pathogen Informatics"/>
        </authorList>
    </citation>
    <scope>NUCLEOTIDE SEQUENCE [LARGE SCALE GENOMIC DNA]</scope>
    <source>
        <strain evidence="11 12">NCTC11636</strain>
    </source>
</reference>
<dbReference type="Gene3D" id="2.10.109.10">
    <property type="entry name" value="Umud Fragment, subunit A"/>
    <property type="match status" value="1"/>
</dbReference>
<evidence type="ECO:0000313" key="11">
    <source>
        <dbReference type="EMBL" id="VEG26942.1"/>
    </source>
</evidence>
<evidence type="ECO:0000259" key="10">
    <source>
        <dbReference type="Pfam" id="PF10502"/>
    </source>
</evidence>
<dbReference type="KEGG" id="ahw:NCTC11636_00790"/>
<evidence type="ECO:0000256" key="7">
    <source>
        <dbReference type="PIRSR" id="PIRSR600223-1"/>
    </source>
</evidence>
<dbReference type="PANTHER" id="PTHR43390">
    <property type="entry name" value="SIGNAL PEPTIDASE I"/>
    <property type="match status" value="1"/>
</dbReference>
<feature type="region of interest" description="Disordered" evidence="9">
    <location>
        <begin position="1"/>
        <end position="87"/>
    </location>
</feature>
<dbReference type="PRINTS" id="PR00727">
    <property type="entry name" value="LEADERPTASE"/>
</dbReference>
<feature type="active site" evidence="7">
    <location>
        <position position="120"/>
    </location>
</feature>
<dbReference type="EC" id="3.4.21.89" evidence="4 8"/>
<dbReference type="InterPro" id="IPR000223">
    <property type="entry name" value="Pept_S26A_signal_pept_1"/>
</dbReference>
<feature type="transmembrane region" description="Helical" evidence="8">
    <location>
        <begin position="93"/>
        <end position="114"/>
    </location>
</feature>
<dbReference type="InterPro" id="IPR019533">
    <property type="entry name" value="Peptidase_S26"/>
</dbReference>
<evidence type="ECO:0000256" key="3">
    <source>
        <dbReference type="ARBA" id="ARBA00009370"/>
    </source>
</evidence>
<comment type="similarity">
    <text evidence="3 8">Belongs to the peptidase S26 family.</text>
</comment>